<evidence type="ECO:0000256" key="4">
    <source>
        <dbReference type="ARBA" id="ARBA00022553"/>
    </source>
</evidence>
<dbReference type="EMBL" id="QWLB01000045">
    <property type="protein sequence ID" value="RIH91378.1"/>
    <property type="molecule type" value="Genomic_DNA"/>
</dbReference>
<dbReference type="SMART" id="SM00387">
    <property type="entry name" value="HATPase_c"/>
    <property type="match status" value="1"/>
</dbReference>
<dbReference type="Pfam" id="PF02518">
    <property type="entry name" value="HATPase_c"/>
    <property type="match status" value="1"/>
</dbReference>
<dbReference type="AlphaFoldDB" id="A0A399F582"/>
<protein>
    <recommendedName>
        <fullName evidence="3">histidine kinase</fullName>
        <ecNumber evidence="3">2.7.13.3</ecNumber>
    </recommendedName>
</protein>
<dbReference type="Proteomes" id="UP000266178">
    <property type="component" value="Unassembled WGS sequence"/>
</dbReference>
<sequence>MYPLRQASHTHALSRLRARGSRAITPAPAKPEIIPDVSSPFLSARWWADLPIARKLDVYVALVLLLTLVLILLTSLTVADLNRSSAQRLRAQARLANLNSLEKALLNIETGERGYLLSQKENFLEPYREGRRVLSELLPKLEADPEAPPALHALAAAIRSYLNEWAELNIARVRSQGPFSEAQQLRVFEEGKARFDLLRQQFAKVQNQLTEQFTQSRMQNLREIGQLRSLVWVALGVLVGSTLLLRLGTQRVVIEPLQRLRESTSRLGGGDYSARVSIQRRDELGQLAQAFNLAAANLERSNQSLVEANRHLQEQQAELERSNRELEQFAYVASHDLQEPLRMVSSYTQLLERRYKGKLDEKADMYIHFAVDGANRMQQLIQDLLVYSRVGTKGMPFQAVDTARVVAETLRDLEVAIAESGAQVQLGTLPTVWGDPSQIRQVFQNLLSNALKFRREGVQPRLEIGAQRENGGWRFRVADNGIGIESPYFDRIFLIFQRLHTKEAYPGNGIGLAVVKKIIERHGGRLWLESIPGEGSTFFFTLPEAPAERT</sequence>
<dbReference type="SMART" id="SM00304">
    <property type="entry name" value="HAMP"/>
    <property type="match status" value="1"/>
</dbReference>
<dbReference type="InterPro" id="IPR005467">
    <property type="entry name" value="His_kinase_dom"/>
</dbReference>
<evidence type="ECO:0000313" key="11">
    <source>
        <dbReference type="EMBL" id="RIH91378.1"/>
    </source>
</evidence>
<reference evidence="11 12" key="1">
    <citation type="submission" date="2018-08" db="EMBL/GenBank/DDBJ databases">
        <title>Meiothermus granaticius genome AF-68 sequencing project.</title>
        <authorList>
            <person name="Da Costa M.S."/>
            <person name="Albuquerque L."/>
            <person name="Raposo P."/>
            <person name="Froufe H.J.C."/>
            <person name="Barroso C.S."/>
            <person name="Egas C."/>
        </authorList>
    </citation>
    <scope>NUCLEOTIDE SEQUENCE [LARGE SCALE GENOMIC DNA]</scope>
    <source>
        <strain evidence="11 12">AF-68</strain>
    </source>
</reference>
<dbReference type="Gene3D" id="1.10.287.130">
    <property type="match status" value="1"/>
</dbReference>
<dbReference type="PROSITE" id="PS50885">
    <property type="entry name" value="HAMP"/>
    <property type="match status" value="1"/>
</dbReference>
<dbReference type="GO" id="GO:0016020">
    <property type="term" value="C:membrane"/>
    <property type="evidence" value="ECO:0007669"/>
    <property type="project" value="UniProtKB-SubCell"/>
</dbReference>
<dbReference type="SUPFAM" id="SSF158472">
    <property type="entry name" value="HAMP domain-like"/>
    <property type="match status" value="1"/>
</dbReference>
<proteinExistence type="predicted"/>
<comment type="catalytic activity">
    <reaction evidence="1">
        <text>ATP + protein L-histidine = ADP + protein N-phospho-L-histidine.</text>
        <dbReference type="EC" id="2.7.13.3"/>
    </reaction>
</comment>
<keyword evidence="5 11" id="KW-0808">Transferase</keyword>
<accession>A0A399F582</accession>
<dbReference type="Gene3D" id="6.10.340.10">
    <property type="match status" value="1"/>
</dbReference>
<keyword evidence="8" id="KW-0812">Transmembrane</keyword>
<dbReference type="InterPro" id="IPR004358">
    <property type="entry name" value="Sig_transdc_His_kin-like_C"/>
</dbReference>
<dbReference type="CDD" id="cd16921">
    <property type="entry name" value="HATPase_FilI-like"/>
    <property type="match status" value="1"/>
</dbReference>
<feature type="transmembrane region" description="Helical" evidence="8">
    <location>
        <begin position="58"/>
        <end position="79"/>
    </location>
</feature>
<dbReference type="PROSITE" id="PS50109">
    <property type="entry name" value="HIS_KIN"/>
    <property type="match status" value="1"/>
</dbReference>
<keyword evidence="4" id="KW-0597">Phosphoprotein</keyword>
<dbReference type="Pfam" id="PF00672">
    <property type="entry name" value="HAMP"/>
    <property type="match status" value="1"/>
</dbReference>
<dbReference type="InterPro" id="IPR003661">
    <property type="entry name" value="HisK_dim/P_dom"/>
</dbReference>
<evidence type="ECO:0000259" key="10">
    <source>
        <dbReference type="PROSITE" id="PS50885"/>
    </source>
</evidence>
<evidence type="ECO:0000313" key="12">
    <source>
        <dbReference type="Proteomes" id="UP000266178"/>
    </source>
</evidence>
<dbReference type="InterPro" id="IPR003594">
    <property type="entry name" value="HATPase_dom"/>
</dbReference>
<gene>
    <name evidence="11" type="primary">cph1</name>
    <name evidence="11" type="ORF">Mgrana_02721</name>
</gene>
<keyword evidence="8" id="KW-0472">Membrane</keyword>
<dbReference type="FunFam" id="3.30.565.10:FF:000006">
    <property type="entry name" value="Sensor histidine kinase WalK"/>
    <property type="match status" value="1"/>
</dbReference>
<keyword evidence="8" id="KW-1133">Transmembrane helix</keyword>
<dbReference type="InterPro" id="IPR036890">
    <property type="entry name" value="HATPase_C_sf"/>
</dbReference>
<dbReference type="Gene3D" id="3.30.565.10">
    <property type="entry name" value="Histidine kinase-like ATPase, C-terminal domain"/>
    <property type="match status" value="1"/>
</dbReference>
<dbReference type="GO" id="GO:0000155">
    <property type="term" value="F:phosphorelay sensor kinase activity"/>
    <property type="evidence" value="ECO:0007669"/>
    <property type="project" value="InterPro"/>
</dbReference>
<dbReference type="PRINTS" id="PR00344">
    <property type="entry name" value="BCTRLSENSOR"/>
</dbReference>
<dbReference type="InterPro" id="IPR007891">
    <property type="entry name" value="CHASE3"/>
</dbReference>
<feature type="coiled-coil region" evidence="7">
    <location>
        <begin position="295"/>
        <end position="332"/>
    </location>
</feature>
<evidence type="ECO:0000259" key="9">
    <source>
        <dbReference type="PROSITE" id="PS50109"/>
    </source>
</evidence>
<evidence type="ECO:0000256" key="5">
    <source>
        <dbReference type="ARBA" id="ARBA00022679"/>
    </source>
</evidence>
<dbReference type="Pfam" id="PF05227">
    <property type="entry name" value="CHASE3"/>
    <property type="match status" value="1"/>
</dbReference>
<dbReference type="SUPFAM" id="SSF55874">
    <property type="entry name" value="ATPase domain of HSP90 chaperone/DNA topoisomerase II/histidine kinase"/>
    <property type="match status" value="1"/>
</dbReference>
<evidence type="ECO:0000256" key="7">
    <source>
        <dbReference type="SAM" id="Coils"/>
    </source>
</evidence>
<dbReference type="InterPro" id="IPR003660">
    <property type="entry name" value="HAMP_dom"/>
</dbReference>
<dbReference type="SMART" id="SM00388">
    <property type="entry name" value="HisKA"/>
    <property type="match status" value="1"/>
</dbReference>
<dbReference type="PANTHER" id="PTHR43304">
    <property type="entry name" value="PHYTOCHROME-LIKE PROTEIN CPH1"/>
    <property type="match status" value="1"/>
</dbReference>
<organism evidence="11 12">
    <name type="scientific">Meiothermus granaticius NBRC 107808</name>
    <dbReference type="NCBI Taxonomy" id="1227551"/>
    <lineage>
        <taxon>Bacteria</taxon>
        <taxon>Thermotogati</taxon>
        <taxon>Deinococcota</taxon>
        <taxon>Deinococci</taxon>
        <taxon>Thermales</taxon>
        <taxon>Thermaceae</taxon>
        <taxon>Meiothermus</taxon>
    </lineage>
</organism>
<dbReference type="CDD" id="cd00082">
    <property type="entry name" value="HisKA"/>
    <property type="match status" value="1"/>
</dbReference>
<comment type="caution">
    <text evidence="11">The sequence shown here is derived from an EMBL/GenBank/DDBJ whole genome shotgun (WGS) entry which is preliminary data.</text>
</comment>
<dbReference type="InterPro" id="IPR052162">
    <property type="entry name" value="Sensor_kinase/Photoreceptor"/>
</dbReference>
<evidence type="ECO:0000256" key="1">
    <source>
        <dbReference type="ARBA" id="ARBA00000085"/>
    </source>
</evidence>
<evidence type="ECO:0000256" key="8">
    <source>
        <dbReference type="SAM" id="Phobius"/>
    </source>
</evidence>
<evidence type="ECO:0000256" key="2">
    <source>
        <dbReference type="ARBA" id="ARBA00004370"/>
    </source>
</evidence>
<feature type="domain" description="HAMP" evidence="10">
    <location>
        <begin position="251"/>
        <end position="303"/>
    </location>
</feature>
<dbReference type="PANTHER" id="PTHR43304:SF1">
    <property type="entry name" value="PAC DOMAIN-CONTAINING PROTEIN"/>
    <property type="match status" value="1"/>
</dbReference>
<dbReference type="EC" id="2.7.13.3" evidence="3"/>
<evidence type="ECO:0000256" key="3">
    <source>
        <dbReference type="ARBA" id="ARBA00012438"/>
    </source>
</evidence>
<keyword evidence="7" id="KW-0175">Coiled coil</keyword>
<keyword evidence="12" id="KW-1185">Reference proteome</keyword>
<keyword evidence="6" id="KW-0418">Kinase</keyword>
<dbReference type="CDD" id="cd19410">
    <property type="entry name" value="HK9-like_sensor"/>
    <property type="match status" value="1"/>
</dbReference>
<name>A0A399F582_9DEIN</name>
<feature type="domain" description="Histidine kinase" evidence="9">
    <location>
        <begin position="332"/>
        <end position="546"/>
    </location>
</feature>
<dbReference type="InterPro" id="IPR036097">
    <property type="entry name" value="HisK_dim/P_sf"/>
</dbReference>
<dbReference type="SUPFAM" id="SSF47384">
    <property type="entry name" value="Homodimeric domain of signal transducing histidine kinase"/>
    <property type="match status" value="1"/>
</dbReference>
<dbReference type="Pfam" id="PF00512">
    <property type="entry name" value="HisKA"/>
    <property type="match status" value="1"/>
</dbReference>
<dbReference type="CDD" id="cd06225">
    <property type="entry name" value="HAMP"/>
    <property type="match status" value="1"/>
</dbReference>
<comment type="subcellular location">
    <subcellularLocation>
        <location evidence="2">Membrane</location>
    </subcellularLocation>
</comment>
<evidence type="ECO:0000256" key="6">
    <source>
        <dbReference type="ARBA" id="ARBA00022777"/>
    </source>
</evidence>